<gene>
    <name evidence="7" type="ORF">ZOSMA_8G01410</name>
</gene>
<dbReference type="EMBL" id="LFYR01002110">
    <property type="protein sequence ID" value="KMZ56994.1"/>
    <property type="molecule type" value="Genomic_DNA"/>
</dbReference>
<dbReference type="GO" id="GO:0009506">
    <property type="term" value="C:plasmodesma"/>
    <property type="evidence" value="ECO:0000318"/>
    <property type="project" value="GO_Central"/>
</dbReference>
<reference evidence="8" key="1">
    <citation type="journal article" date="2016" name="Nature">
        <title>The genome of the seagrass Zostera marina reveals angiosperm adaptation to the sea.</title>
        <authorList>
            <person name="Olsen J.L."/>
            <person name="Rouze P."/>
            <person name="Verhelst B."/>
            <person name="Lin Y.-C."/>
            <person name="Bayer T."/>
            <person name="Collen J."/>
            <person name="Dattolo E."/>
            <person name="De Paoli E."/>
            <person name="Dittami S."/>
            <person name="Maumus F."/>
            <person name="Michel G."/>
            <person name="Kersting A."/>
            <person name="Lauritano C."/>
            <person name="Lohaus R."/>
            <person name="Toepel M."/>
            <person name="Tonon T."/>
            <person name="Vanneste K."/>
            <person name="Amirebrahimi M."/>
            <person name="Brakel J."/>
            <person name="Bostroem C."/>
            <person name="Chovatia M."/>
            <person name="Grimwood J."/>
            <person name="Jenkins J.W."/>
            <person name="Jueterbock A."/>
            <person name="Mraz A."/>
            <person name="Stam W.T."/>
            <person name="Tice H."/>
            <person name="Bornberg-Bauer E."/>
            <person name="Green P.J."/>
            <person name="Pearson G.A."/>
            <person name="Procaccini G."/>
            <person name="Duarte C.M."/>
            <person name="Schmutz J."/>
            <person name="Reusch T.B.H."/>
            <person name="Van de Peer Y."/>
        </authorList>
    </citation>
    <scope>NUCLEOTIDE SEQUENCE [LARGE SCALE GENOMIC DNA]</scope>
    <source>
        <strain evidence="8">cv. Finnish</strain>
    </source>
</reference>
<protein>
    <submittedName>
        <fullName evidence="7">Harpin-induced like protein 36</fullName>
    </submittedName>
</protein>
<comment type="subcellular location">
    <subcellularLocation>
        <location evidence="1">Membrane</location>
        <topology evidence="1">Single-pass membrane protein</topology>
    </subcellularLocation>
</comment>
<dbReference type="OMA" id="MSEKQSH"/>
<evidence type="ECO:0000256" key="4">
    <source>
        <dbReference type="ARBA" id="ARBA00023136"/>
    </source>
</evidence>
<proteinExistence type="predicted"/>
<evidence type="ECO:0000256" key="5">
    <source>
        <dbReference type="SAM" id="Phobius"/>
    </source>
</evidence>
<dbReference type="Proteomes" id="UP000036987">
    <property type="component" value="Unassembled WGS sequence"/>
</dbReference>
<evidence type="ECO:0000313" key="8">
    <source>
        <dbReference type="Proteomes" id="UP000036987"/>
    </source>
</evidence>
<organism evidence="7 8">
    <name type="scientific">Zostera marina</name>
    <name type="common">Eelgrass</name>
    <dbReference type="NCBI Taxonomy" id="29655"/>
    <lineage>
        <taxon>Eukaryota</taxon>
        <taxon>Viridiplantae</taxon>
        <taxon>Streptophyta</taxon>
        <taxon>Embryophyta</taxon>
        <taxon>Tracheophyta</taxon>
        <taxon>Spermatophyta</taxon>
        <taxon>Magnoliopsida</taxon>
        <taxon>Liliopsida</taxon>
        <taxon>Zosteraceae</taxon>
        <taxon>Zostera</taxon>
    </lineage>
</organism>
<dbReference type="GO" id="GO:0005886">
    <property type="term" value="C:plasma membrane"/>
    <property type="evidence" value="ECO:0000318"/>
    <property type="project" value="GO_Central"/>
</dbReference>
<feature type="transmembrane region" description="Helical" evidence="5">
    <location>
        <begin position="7"/>
        <end position="29"/>
    </location>
</feature>
<feature type="domain" description="Late embryogenesis abundant protein LEA-2 subgroup" evidence="6">
    <location>
        <begin position="61"/>
        <end position="162"/>
    </location>
</feature>
<dbReference type="GO" id="GO:0098542">
    <property type="term" value="P:defense response to other organism"/>
    <property type="evidence" value="ECO:0007669"/>
    <property type="project" value="InterPro"/>
</dbReference>
<accession>A0A0K9NJQ0</accession>
<dbReference type="AlphaFoldDB" id="A0A0K9NJQ0"/>
<dbReference type="InterPro" id="IPR004864">
    <property type="entry name" value="LEA_2"/>
</dbReference>
<sequence length="188" mass="21074">MGLCCKLFTVVLTIIFFLGIIALVLYLIVRPSEVNSHVEAASLAKFDLTNTTLAYNLTVDLSIRNPNKKVSIYYNRILVSASYEGDRFGFDDSQPKFIQGHKNTTVIHPAFAGLQSITSTGGSMTNQYEKEKGEGYFNIEMIVDLKVKYKALRFKTPTTEPKIKCSLRIPAPSSGNKFSRTQCHVNFF</sequence>
<evidence type="ECO:0000313" key="7">
    <source>
        <dbReference type="EMBL" id="KMZ56994.1"/>
    </source>
</evidence>
<comment type="caution">
    <text evidence="7">The sequence shown here is derived from an EMBL/GenBank/DDBJ whole genome shotgun (WGS) entry which is preliminary data.</text>
</comment>
<dbReference type="PANTHER" id="PTHR31415">
    <property type="entry name" value="OS05G0367900 PROTEIN"/>
    <property type="match status" value="1"/>
</dbReference>
<keyword evidence="2 5" id="KW-0812">Transmembrane</keyword>
<evidence type="ECO:0000259" key="6">
    <source>
        <dbReference type="Pfam" id="PF03168"/>
    </source>
</evidence>
<evidence type="ECO:0000256" key="3">
    <source>
        <dbReference type="ARBA" id="ARBA00022989"/>
    </source>
</evidence>
<evidence type="ECO:0000256" key="2">
    <source>
        <dbReference type="ARBA" id="ARBA00022692"/>
    </source>
</evidence>
<evidence type="ECO:0000256" key="1">
    <source>
        <dbReference type="ARBA" id="ARBA00004167"/>
    </source>
</evidence>
<keyword evidence="3 5" id="KW-1133">Transmembrane helix</keyword>
<dbReference type="OrthoDB" id="1889094at2759"/>
<keyword evidence="4 5" id="KW-0472">Membrane</keyword>
<name>A0A0K9NJQ0_ZOSMR</name>
<dbReference type="PANTHER" id="PTHR31415:SF4">
    <property type="entry name" value="NDR1_HIN1-LIKE PROTEIN 3"/>
    <property type="match status" value="1"/>
</dbReference>
<dbReference type="InterPro" id="IPR044839">
    <property type="entry name" value="NDR1-like"/>
</dbReference>
<dbReference type="Pfam" id="PF03168">
    <property type="entry name" value="LEA_2"/>
    <property type="match status" value="1"/>
</dbReference>
<keyword evidence="8" id="KW-1185">Reference proteome</keyword>